<dbReference type="EMBL" id="BPLQ01002611">
    <property type="protein sequence ID" value="GIX94435.1"/>
    <property type="molecule type" value="Genomic_DNA"/>
</dbReference>
<keyword evidence="2" id="KW-1185">Reference proteome</keyword>
<evidence type="ECO:0000313" key="1">
    <source>
        <dbReference type="EMBL" id="GIX94435.1"/>
    </source>
</evidence>
<organism evidence="1 2">
    <name type="scientific">Caerostris darwini</name>
    <dbReference type="NCBI Taxonomy" id="1538125"/>
    <lineage>
        <taxon>Eukaryota</taxon>
        <taxon>Metazoa</taxon>
        <taxon>Ecdysozoa</taxon>
        <taxon>Arthropoda</taxon>
        <taxon>Chelicerata</taxon>
        <taxon>Arachnida</taxon>
        <taxon>Araneae</taxon>
        <taxon>Araneomorphae</taxon>
        <taxon>Entelegynae</taxon>
        <taxon>Araneoidea</taxon>
        <taxon>Araneidae</taxon>
        <taxon>Caerostris</taxon>
    </lineage>
</organism>
<proteinExistence type="predicted"/>
<reference evidence="1 2" key="1">
    <citation type="submission" date="2021-06" db="EMBL/GenBank/DDBJ databases">
        <title>Caerostris darwini draft genome.</title>
        <authorList>
            <person name="Kono N."/>
            <person name="Arakawa K."/>
        </authorList>
    </citation>
    <scope>NUCLEOTIDE SEQUENCE [LARGE SCALE GENOMIC DNA]</scope>
</reference>
<sequence length="88" mass="9770">MTGRALQTPLEVVTASRKSEKNDYSFFLLEGPCVEKVAPEKGRPVLIARCDFLLKGLLPGTGAHRTTLRPLITIKKGHRVVCCRPRLL</sequence>
<dbReference type="Proteomes" id="UP001054837">
    <property type="component" value="Unassembled WGS sequence"/>
</dbReference>
<name>A0AAV4PB58_9ARAC</name>
<evidence type="ECO:0000313" key="2">
    <source>
        <dbReference type="Proteomes" id="UP001054837"/>
    </source>
</evidence>
<dbReference type="AlphaFoldDB" id="A0AAV4PB58"/>
<gene>
    <name evidence="1" type="ORF">CDAR_457211</name>
</gene>
<protein>
    <submittedName>
        <fullName evidence="1">Uncharacterized protein</fullName>
    </submittedName>
</protein>
<comment type="caution">
    <text evidence="1">The sequence shown here is derived from an EMBL/GenBank/DDBJ whole genome shotgun (WGS) entry which is preliminary data.</text>
</comment>
<accession>A0AAV4PB58</accession>